<proteinExistence type="predicted"/>
<evidence type="ECO:0000313" key="3">
    <source>
        <dbReference type="Proteomes" id="UP001254564"/>
    </source>
</evidence>
<dbReference type="InterPro" id="IPR035965">
    <property type="entry name" value="PAS-like_dom_sf"/>
</dbReference>
<evidence type="ECO:0000313" key="2">
    <source>
        <dbReference type="EMBL" id="MDR5900080.1"/>
    </source>
</evidence>
<dbReference type="InterPro" id="IPR013654">
    <property type="entry name" value="PAS_2"/>
</dbReference>
<organism evidence="2 3">
    <name type="scientific">Vreelandella vilamensis</name>
    <dbReference type="NCBI Taxonomy" id="531309"/>
    <lineage>
        <taxon>Bacteria</taxon>
        <taxon>Pseudomonadati</taxon>
        <taxon>Pseudomonadota</taxon>
        <taxon>Gammaproteobacteria</taxon>
        <taxon>Oceanospirillales</taxon>
        <taxon>Halomonadaceae</taxon>
        <taxon>Vreelandella</taxon>
    </lineage>
</organism>
<dbReference type="Pfam" id="PF08446">
    <property type="entry name" value="PAS_2"/>
    <property type="match status" value="1"/>
</dbReference>
<dbReference type="Gene3D" id="3.30.450.20">
    <property type="entry name" value="PAS domain"/>
    <property type="match status" value="1"/>
</dbReference>
<name>A0ABU1H705_9GAMM</name>
<sequence>MGHKPLYSEAEIEAALEACAHEPVHVPGAIQPMGCLVSLDADMGRIRQVSANIEDFVGISVADILAGEPRQMLRQVFGVESDVILDPRRGTPLCLPYAAYSGGSDPGSDL</sequence>
<dbReference type="SUPFAM" id="SSF55785">
    <property type="entry name" value="PYP-like sensor domain (PAS domain)"/>
    <property type="match status" value="1"/>
</dbReference>
<reference evidence="2 3" key="1">
    <citation type="submission" date="2023-04" db="EMBL/GenBank/DDBJ databases">
        <title>A long-awaited taxogenomic arrangement of the family Halomonadaceae.</title>
        <authorList>
            <person name="De La Haba R."/>
            <person name="Chuvochina M."/>
            <person name="Wittouck S."/>
            <person name="Arahal D.R."/>
            <person name="Sanchez-Porro C."/>
            <person name="Hugenholtz P."/>
            <person name="Ventosa A."/>
        </authorList>
    </citation>
    <scope>NUCLEOTIDE SEQUENCE [LARGE SCALE GENOMIC DNA]</scope>
    <source>
        <strain evidence="2 3">DSM 21020</strain>
    </source>
</reference>
<protein>
    <recommendedName>
        <fullName evidence="1">PAS fold-2 domain-containing protein</fullName>
    </recommendedName>
</protein>
<dbReference type="EMBL" id="JARWAN010000026">
    <property type="protein sequence ID" value="MDR5900080.1"/>
    <property type="molecule type" value="Genomic_DNA"/>
</dbReference>
<dbReference type="Proteomes" id="UP001254564">
    <property type="component" value="Unassembled WGS sequence"/>
</dbReference>
<keyword evidence="3" id="KW-1185">Reference proteome</keyword>
<gene>
    <name evidence="2" type="ORF">QC823_13930</name>
</gene>
<dbReference type="RefSeq" id="WP_309656954.1">
    <property type="nucleotide sequence ID" value="NZ_JARWAN010000026.1"/>
</dbReference>
<feature type="domain" description="PAS fold-2" evidence="1">
    <location>
        <begin position="19"/>
        <end position="78"/>
    </location>
</feature>
<evidence type="ECO:0000259" key="1">
    <source>
        <dbReference type="Pfam" id="PF08446"/>
    </source>
</evidence>
<comment type="caution">
    <text evidence="2">The sequence shown here is derived from an EMBL/GenBank/DDBJ whole genome shotgun (WGS) entry which is preliminary data.</text>
</comment>
<accession>A0ABU1H705</accession>